<keyword evidence="3" id="KW-1185">Reference proteome</keyword>
<proteinExistence type="predicted"/>
<feature type="compositionally biased region" description="Basic and acidic residues" evidence="1">
    <location>
        <begin position="27"/>
        <end position="36"/>
    </location>
</feature>
<gene>
    <name evidence="2" type="ORF">GCM10023335_42650</name>
</gene>
<feature type="region of interest" description="Disordered" evidence="1">
    <location>
        <begin position="85"/>
        <end position="108"/>
    </location>
</feature>
<evidence type="ECO:0000313" key="2">
    <source>
        <dbReference type="EMBL" id="GAA5016695.1"/>
    </source>
</evidence>
<organism evidence="2 3">
    <name type="scientific">Streptomyces siamensis</name>
    <dbReference type="NCBI Taxonomy" id="1274986"/>
    <lineage>
        <taxon>Bacteria</taxon>
        <taxon>Bacillati</taxon>
        <taxon>Actinomycetota</taxon>
        <taxon>Actinomycetes</taxon>
        <taxon>Kitasatosporales</taxon>
        <taxon>Streptomycetaceae</taxon>
        <taxon>Streptomyces</taxon>
    </lineage>
</organism>
<reference evidence="3" key="1">
    <citation type="journal article" date="2019" name="Int. J. Syst. Evol. Microbiol.">
        <title>The Global Catalogue of Microorganisms (GCM) 10K type strain sequencing project: providing services to taxonomists for standard genome sequencing and annotation.</title>
        <authorList>
            <consortium name="The Broad Institute Genomics Platform"/>
            <consortium name="The Broad Institute Genome Sequencing Center for Infectious Disease"/>
            <person name="Wu L."/>
            <person name="Ma J."/>
        </authorList>
    </citation>
    <scope>NUCLEOTIDE SEQUENCE [LARGE SCALE GENOMIC DNA]</scope>
    <source>
        <strain evidence="3">JCM 18409</strain>
    </source>
</reference>
<evidence type="ECO:0000256" key="1">
    <source>
        <dbReference type="SAM" id="MobiDB-lite"/>
    </source>
</evidence>
<name>A0ABP9J2D4_9ACTN</name>
<comment type="caution">
    <text evidence="2">The sequence shown here is derived from an EMBL/GenBank/DDBJ whole genome shotgun (WGS) entry which is preliminary data.</text>
</comment>
<protein>
    <submittedName>
        <fullName evidence="2">Uncharacterized protein</fullName>
    </submittedName>
</protein>
<dbReference type="EMBL" id="BAABKB010000016">
    <property type="protein sequence ID" value="GAA5016695.1"/>
    <property type="molecule type" value="Genomic_DNA"/>
</dbReference>
<evidence type="ECO:0000313" key="3">
    <source>
        <dbReference type="Proteomes" id="UP001501759"/>
    </source>
</evidence>
<feature type="region of interest" description="Disordered" evidence="1">
    <location>
        <begin position="1"/>
        <end position="64"/>
    </location>
</feature>
<accession>A0ABP9J2D4</accession>
<dbReference type="Proteomes" id="UP001501759">
    <property type="component" value="Unassembled WGS sequence"/>
</dbReference>
<sequence length="108" mass="11704">MGTGMQEMVPIGSMMVQGTAPPPQVRALDRITRRLADAPTRPRRGATPAPERPRQMPSRDAGCAAGGELQKIIVRFIFGEWAFGDNRPRPAQWSEGAGGPVPAENLER</sequence>